<evidence type="ECO:0000256" key="1">
    <source>
        <dbReference type="ARBA" id="ARBA00022448"/>
    </source>
</evidence>
<evidence type="ECO:0000256" key="5">
    <source>
        <dbReference type="ARBA" id="ARBA00023004"/>
    </source>
</evidence>
<reference evidence="10" key="1">
    <citation type="submission" date="2015-09" db="EMBL/GenBank/DDBJ databases">
        <authorList>
            <person name="Rodrigo-Torres Lidia"/>
            <person name="Arahal R.David."/>
        </authorList>
    </citation>
    <scope>NUCLEOTIDE SEQUENCE [LARGE SCALE GENOMIC DNA]</scope>
    <source>
        <strain evidence="10">CECT 5114</strain>
    </source>
</reference>
<dbReference type="OrthoDB" id="7596534at2"/>
<organism evidence="9 10">
    <name type="scientific">Cognatishimia activa</name>
    <dbReference type="NCBI Taxonomy" id="1715691"/>
    <lineage>
        <taxon>Bacteria</taxon>
        <taxon>Pseudomonadati</taxon>
        <taxon>Pseudomonadota</taxon>
        <taxon>Alphaproteobacteria</taxon>
        <taxon>Rhodobacterales</taxon>
        <taxon>Paracoccaceae</taxon>
        <taxon>Cognatishimia</taxon>
    </lineage>
</organism>
<keyword evidence="1" id="KW-0813">Transport</keyword>
<keyword evidence="3 6" id="KW-0479">Metal-binding</keyword>
<dbReference type="AlphaFoldDB" id="A0A0P1ITY7"/>
<keyword evidence="4" id="KW-0249">Electron transport</keyword>
<accession>A0A0P1ITY7</accession>
<sequence>MKRRVLTTILAIAIAGPAIADKAIESAIKARQGQMQIYQHNLGILGAMAKGTVDYDAAAAAAAANNIKAAASLDAMSMWPQGSDMDSVEGTRAKAEIWTTFPAIAENGMAMSNAADVMAAAAGTDLTALQGAMGALGGACSSCHKAYRGRR</sequence>
<name>A0A0P1ITY7_9RHOB</name>
<keyword evidence="10" id="KW-1185">Reference proteome</keyword>
<keyword evidence="2 7" id="KW-0349">Heme</keyword>
<dbReference type="InterPro" id="IPR015984">
    <property type="entry name" value="Cyt_c_prime_subgr"/>
</dbReference>
<evidence type="ECO:0000313" key="10">
    <source>
        <dbReference type="Proteomes" id="UP000051184"/>
    </source>
</evidence>
<dbReference type="Pfam" id="PF01322">
    <property type="entry name" value="Cytochrom_C_2"/>
    <property type="match status" value="1"/>
</dbReference>
<protein>
    <submittedName>
        <fullName evidence="9">High-potential cytochrome c</fullName>
    </submittedName>
</protein>
<dbReference type="InterPro" id="IPR010980">
    <property type="entry name" value="Cyt_c/b562"/>
</dbReference>
<feature type="signal peptide" evidence="8">
    <location>
        <begin position="1"/>
        <end position="20"/>
    </location>
</feature>
<evidence type="ECO:0000256" key="2">
    <source>
        <dbReference type="ARBA" id="ARBA00022617"/>
    </source>
</evidence>
<dbReference type="PIRSF" id="PIRSF000027">
    <property type="entry name" value="Cytc_c_prime"/>
    <property type="match status" value="1"/>
</dbReference>
<dbReference type="SUPFAM" id="SSF47175">
    <property type="entry name" value="Cytochromes"/>
    <property type="match status" value="1"/>
</dbReference>
<dbReference type="PROSITE" id="PS51009">
    <property type="entry name" value="CYTCII"/>
    <property type="match status" value="1"/>
</dbReference>
<dbReference type="EMBL" id="CYUE01000012">
    <property type="protein sequence ID" value="CUK25351.1"/>
    <property type="molecule type" value="Genomic_DNA"/>
</dbReference>
<dbReference type="RefSeq" id="WP_058314324.1">
    <property type="nucleotide sequence ID" value="NZ_CYTO01000024.1"/>
</dbReference>
<gene>
    <name evidence="9" type="primary">cycF</name>
    <name evidence="9" type="ORF">TA5114_01149</name>
</gene>
<proteinExistence type="predicted"/>
<dbReference type="STRING" id="1715691.TA5113_02782"/>
<dbReference type="GO" id="GO:0009055">
    <property type="term" value="F:electron transfer activity"/>
    <property type="evidence" value="ECO:0007669"/>
    <property type="project" value="InterPro"/>
</dbReference>
<evidence type="ECO:0000256" key="8">
    <source>
        <dbReference type="SAM" id="SignalP"/>
    </source>
</evidence>
<dbReference type="GO" id="GO:0020037">
    <property type="term" value="F:heme binding"/>
    <property type="evidence" value="ECO:0007669"/>
    <property type="project" value="InterPro"/>
</dbReference>
<evidence type="ECO:0000256" key="3">
    <source>
        <dbReference type="ARBA" id="ARBA00022723"/>
    </source>
</evidence>
<evidence type="ECO:0000256" key="6">
    <source>
        <dbReference type="PIRSR" id="PIRSR000027-1"/>
    </source>
</evidence>
<evidence type="ECO:0000256" key="7">
    <source>
        <dbReference type="PIRSR" id="PIRSR000027-2"/>
    </source>
</evidence>
<feature type="binding site" description="axial binding residue" evidence="6">
    <location>
        <position position="144"/>
    </location>
    <ligand>
        <name>heme c</name>
        <dbReference type="ChEBI" id="CHEBI:61717"/>
    </ligand>
    <ligandPart>
        <name>Fe</name>
        <dbReference type="ChEBI" id="CHEBI:18248"/>
    </ligandPart>
</feature>
<feature type="binding site" description="covalent" evidence="7">
    <location>
        <position position="140"/>
    </location>
    <ligand>
        <name>heme c</name>
        <dbReference type="ChEBI" id="CHEBI:61717"/>
    </ligand>
</feature>
<comment type="PTM">
    <text evidence="7">Binds 1 heme group per subunit.</text>
</comment>
<dbReference type="GO" id="GO:0022900">
    <property type="term" value="P:electron transport chain"/>
    <property type="evidence" value="ECO:0007669"/>
    <property type="project" value="InterPro"/>
</dbReference>
<dbReference type="PRINTS" id="PR00608">
    <property type="entry name" value="CYTCHROMECII"/>
</dbReference>
<keyword evidence="8" id="KW-0732">Signal</keyword>
<dbReference type="Gene3D" id="1.20.120.10">
    <property type="entry name" value="Cytochrome c/b562"/>
    <property type="match status" value="1"/>
</dbReference>
<dbReference type="Proteomes" id="UP000051184">
    <property type="component" value="Unassembled WGS sequence"/>
</dbReference>
<feature type="chain" id="PRO_5006065610" evidence="8">
    <location>
        <begin position="21"/>
        <end position="151"/>
    </location>
</feature>
<dbReference type="GO" id="GO:0005506">
    <property type="term" value="F:iron ion binding"/>
    <property type="evidence" value="ECO:0007669"/>
    <property type="project" value="InterPro"/>
</dbReference>
<keyword evidence="5 6" id="KW-0408">Iron</keyword>
<dbReference type="InterPro" id="IPR012127">
    <property type="entry name" value="Cyt_c_prime"/>
</dbReference>
<dbReference type="GO" id="GO:0042597">
    <property type="term" value="C:periplasmic space"/>
    <property type="evidence" value="ECO:0007669"/>
    <property type="project" value="InterPro"/>
</dbReference>
<evidence type="ECO:0000256" key="4">
    <source>
        <dbReference type="ARBA" id="ARBA00022982"/>
    </source>
</evidence>
<feature type="binding site" description="covalent" evidence="7">
    <location>
        <position position="143"/>
    </location>
    <ligand>
        <name>heme c</name>
        <dbReference type="ChEBI" id="CHEBI:61717"/>
    </ligand>
</feature>
<evidence type="ECO:0000313" key="9">
    <source>
        <dbReference type="EMBL" id="CUK25351.1"/>
    </source>
</evidence>
<dbReference type="InterPro" id="IPR002321">
    <property type="entry name" value="Cyt_c_II"/>
</dbReference>